<evidence type="ECO:0000256" key="4">
    <source>
        <dbReference type="ARBA" id="ARBA00023319"/>
    </source>
</evidence>
<feature type="domain" description="Ig-like" evidence="5">
    <location>
        <begin position="155"/>
        <end position="214"/>
    </location>
</feature>
<accession>A0AAD1S2P1</accession>
<proteinExistence type="predicted"/>
<dbReference type="Pfam" id="PF07679">
    <property type="entry name" value="I-set"/>
    <property type="match status" value="1"/>
</dbReference>
<keyword evidence="4" id="KW-0393">Immunoglobulin domain</keyword>
<protein>
    <submittedName>
        <fullName evidence="6">Sidekick-2-like, partial</fullName>
    </submittedName>
</protein>
<dbReference type="PROSITE" id="PS50835">
    <property type="entry name" value="IG_LIKE"/>
    <property type="match status" value="2"/>
</dbReference>
<dbReference type="PANTHER" id="PTHR44337:SF20">
    <property type="entry name" value="CARCINOEMBRYONIC ANTIGEN-RELATED CELL ADHESION MOLECULE 5-RELATED"/>
    <property type="match status" value="1"/>
</dbReference>
<dbReference type="Pfam" id="PF13927">
    <property type="entry name" value="Ig_3"/>
    <property type="match status" value="1"/>
</dbReference>
<dbReference type="SUPFAM" id="SSF48726">
    <property type="entry name" value="Immunoglobulin"/>
    <property type="match status" value="2"/>
</dbReference>
<evidence type="ECO:0000256" key="1">
    <source>
        <dbReference type="ARBA" id="ARBA00022729"/>
    </source>
</evidence>
<sequence length="253" mass="28284">MANLYADPHTNTIPSLPPVRISLSLPARYRFCASIDDVPPYFKTEPVRSQVHLEGNRLVLTCMAEGSWPLEFKWLHDQKELTKFSLEYRYMITSLDRTHAGYYRCIVRNRMGALLQRQTEVQVAYMGNFEDGDTTQSVSHGGAALIQAPSIASFPQPQVMWFRDGRKIPPSNRIAITKDNTLVILSSVAPDAGRYYVQAVNDKNGDNKTSQPITLTVERNDQSVIGVFPGMNSAAEGIIKPRCSGHPRALSDK</sequence>
<feature type="domain" description="Ig-like" evidence="5">
    <location>
        <begin position="40"/>
        <end position="122"/>
    </location>
</feature>
<dbReference type="AlphaFoldDB" id="A0AAD1S2P1"/>
<evidence type="ECO:0000256" key="3">
    <source>
        <dbReference type="ARBA" id="ARBA00023180"/>
    </source>
</evidence>
<gene>
    <name evidence="6" type="ORF">PECUL_23A021847</name>
</gene>
<reference evidence="6" key="1">
    <citation type="submission" date="2022-03" db="EMBL/GenBank/DDBJ databases">
        <authorList>
            <person name="Alioto T."/>
            <person name="Alioto T."/>
            <person name="Gomez Garrido J."/>
        </authorList>
    </citation>
    <scope>NUCLEOTIDE SEQUENCE</scope>
</reference>
<organism evidence="6 7">
    <name type="scientific">Pelobates cultripes</name>
    <name type="common">Western spadefoot toad</name>
    <dbReference type="NCBI Taxonomy" id="61616"/>
    <lineage>
        <taxon>Eukaryota</taxon>
        <taxon>Metazoa</taxon>
        <taxon>Chordata</taxon>
        <taxon>Craniata</taxon>
        <taxon>Vertebrata</taxon>
        <taxon>Euteleostomi</taxon>
        <taxon>Amphibia</taxon>
        <taxon>Batrachia</taxon>
        <taxon>Anura</taxon>
        <taxon>Pelobatoidea</taxon>
        <taxon>Pelobatidae</taxon>
        <taxon>Pelobates</taxon>
    </lineage>
</organism>
<name>A0AAD1S2P1_PELCU</name>
<keyword evidence="3" id="KW-0325">Glycoprotein</keyword>
<evidence type="ECO:0000259" key="5">
    <source>
        <dbReference type="PROSITE" id="PS50835"/>
    </source>
</evidence>
<dbReference type="SMART" id="SM00408">
    <property type="entry name" value="IGc2"/>
    <property type="match status" value="2"/>
</dbReference>
<evidence type="ECO:0000313" key="7">
    <source>
        <dbReference type="Proteomes" id="UP001295444"/>
    </source>
</evidence>
<dbReference type="EMBL" id="OW240916">
    <property type="protein sequence ID" value="CAH2291459.1"/>
    <property type="molecule type" value="Genomic_DNA"/>
</dbReference>
<dbReference type="InterPro" id="IPR052598">
    <property type="entry name" value="IgSF_CEA-related"/>
</dbReference>
<dbReference type="FunFam" id="2.60.40.10:FF:000359">
    <property type="entry name" value="Sidekick cell adhesion molecule 2"/>
    <property type="match status" value="1"/>
</dbReference>
<keyword evidence="7" id="KW-1185">Reference proteome</keyword>
<dbReference type="InterPro" id="IPR003598">
    <property type="entry name" value="Ig_sub2"/>
</dbReference>
<dbReference type="InterPro" id="IPR007110">
    <property type="entry name" value="Ig-like_dom"/>
</dbReference>
<dbReference type="SMART" id="SM00409">
    <property type="entry name" value="IG"/>
    <property type="match status" value="2"/>
</dbReference>
<dbReference type="InterPro" id="IPR013098">
    <property type="entry name" value="Ig_I-set"/>
</dbReference>
<dbReference type="PANTHER" id="PTHR44337">
    <property type="entry name" value="CARCINOEMBRYONIC ANTIGEN-RELATED CELL ADHESION MOLECULE 8"/>
    <property type="match status" value="1"/>
</dbReference>
<dbReference type="Gene3D" id="2.60.40.10">
    <property type="entry name" value="Immunoglobulins"/>
    <property type="match status" value="2"/>
</dbReference>
<dbReference type="InterPro" id="IPR013783">
    <property type="entry name" value="Ig-like_fold"/>
</dbReference>
<evidence type="ECO:0000256" key="2">
    <source>
        <dbReference type="ARBA" id="ARBA00023157"/>
    </source>
</evidence>
<dbReference type="FunFam" id="2.60.40.10:FF:000266">
    <property type="entry name" value="Sidekick cell adhesion molecule 2"/>
    <property type="match status" value="1"/>
</dbReference>
<keyword evidence="2" id="KW-1015">Disulfide bond</keyword>
<dbReference type="InterPro" id="IPR003599">
    <property type="entry name" value="Ig_sub"/>
</dbReference>
<dbReference type="InterPro" id="IPR036179">
    <property type="entry name" value="Ig-like_dom_sf"/>
</dbReference>
<keyword evidence="1" id="KW-0732">Signal</keyword>
<evidence type="ECO:0000313" key="6">
    <source>
        <dbReference type="EMBL" id="CAH2291459.1"/>
    </source>
</evidence>
<dbReference type="Proteomes" id="UP001295444">
    <property type="component" value="Chromosome 05"/>
</dbReference>